<evidence type="ECO:0000313" key="2">
    <source>
        <dbReference type="Proteomes" id="UP001249851"/>
    </source>
</evidence>
<evidence type="ECO:0000313" key="1">
    <source>
        <dbReference type="EMBL" id="KAK2552031.1"/>
    </source>
</evidence>
<organism evidence="1 2">
    <name type="scientific">Acropora cervicornis</name>
    <name type="common">Staghorn coral</name>
    <dbReference type="NCBI Taxonomy" id="6130"/>
    <lineage>
        <taxon>Eukaryota</taxon>
        <taxon>Metazoa</taxon>
        <taxon>Cnidaria</taxon>
        <taxon>Anthozoa</taxon>
        <taxon>Hexacorallia</taxon>
        <taxon>Scleractinia</taxon>
        <taxon>Astrocoeniina</taxon>
        <taxon>Acroporidae</taxon>
        <taxon>Acropora</taxon>
    </lineage>
</organism>
<keyword evidence="2" id="KW-1185">Reference proteome</keyword>
<gene>
    <name evidence="1" type="ORF">P5673_027053</name>
</gene>
<accession>A0AAD9UW10</accession>
<reference evidence="1" key="1">
    <citation type="journal article" date="2023" name="G3 (Bethesda)">
        <title>Whole genome assembly and annotation of the endangered Caribbean coral Acropora cervicornis.</title>
        <authorList>
            <person name="Selwyn J.D."/>
            <person name="Vollmer S.V."/>
        </authorList>
    </citation>
    <scope>NUCLEOTIDE SEQUENCE</scope>
    <source>
        <strain evidence="1">K2</strain>
    </source>
</reference>
<protein>
    <submittedName>
        <fullName evidence="1">Uncharacterized protein</fullName>
    </submittedName>
</protein>
<dbReference type="Proteomes" id="UP001249851">
    <property type="component" value="Unassembled WGS sequence"/>
</dbReference>
<dbReference type="AlphaFoldDB" id="A0AAD9UW10"/>
<name>A0AAD9UW10_ACRCE</name>
<proteinExistence type="predicted"/>
<dbReference type="EMBL" id="JARQWQ010000091">
    <property type="protein sequence ID" value="KAK2552031.1"/>
    <property type="molecule type" value="Genomic_DNA"/>
</dbReference>
<comment type="caution">
    <text evidence="1">The sequence shown here is derived from an EMBL/GenBank/DDBJ whole genome shotgun (WGS) entry which is preliminary data.</text>
</comment>
<reference evidence="1" key="2">
    <citation type="journal article" date="2023" name="Science">
        <title>Genomic signatures of disease resistance in endangered staghorn corals.</title>
        <authorList>
            <person name="Vollmer S.V."/>
            <person name="Selwyn J.D."/>
            <person name="Despard B.A."/>
            <person name="Roesel C.L."/>
        </authorList>
    </citation>
    <scope>NUCLEOTIDE SEQUENCE</scope>
    <source>
        <strain evidence="1">K2</strain>
    </source>
</reference>
<sequence length="218" mass="24344">MKDNISSKLATMGIPVVAEEFRIDIFGTGELKVDPIYKDITVPEKVFCRKSVKQKQAVLKKFNNQEVKSNENVLPVNGEEEGTHNDPLSISEEQSGIICVPFKVLKQMFQKAGVHLSCREEAIVTAPGANVFPEHYVESEGGSPNVVKTKSSKCYGVYYECSKNCISFAVVELESNKENFFNWYKVSKQSPANILVLSQMDLPEGRGTKRTKSTQVQK</sequence>